<keyword evidence="3" id="KW-1185">Reference proteome</keyword>
<feature type="signal peptide" evidence="1">
    <location>
        <begin position="1"/>
        <end position="15"/>
    </location>
</feature>
<dbReference type="GO" id="GO:0016705">
    <property type="term" value="F:oxidoreductase activity, acting on paired donors, with incorporation or reduction of molecular oxygen"/>
    <property type="evidence" value="ECO:0007669"/>
    <property type="project" value="InterPro"/>
</dbReference>
<organism evidence="2 3">
    <name type="scientific">Actinidia rufa</name>
    <dbReference type="NCBI Taxonomy" id="165716"/>
    <lineage>
        <taxon>Eukaryota</taxon>
        <taxon>Viridiplantae</taxon>
        <taxon>Streptophyta</taxon>
        <taxon>Embryophyta</taxon>
        <taxon>Tracheophyta</taxon>
        <taxon>Spermatophyta</taxon>
        <taxon>Magnoliopsida</taxon>
        <taxon>eudicotyledons</taxon>
        <taxon>Gunneridae</taxon>
        <taxon>Pentapetalae</taxon>
        <taxon>asterids</taxon>
        <taxon>Ericales</taxon>
        <taxon>Actinidiaceae</taxon>
        <taxon>Actinidia</taxon>
    </lineage>
</organism>
<dbReference type="EMBL" id="BJWL01000014">
    <property type="protein sequence ID" value="GFZ01202.1"/>
    <property type="molecule type" value="Genomic_DNA"/>
</dbReference>
<dbReference type="PANTHER" id="PTHR47951:SF3">
    <property type="entry name" value="CYTOCHROME P450, FAMILY 706, SUBFAMILY A, POLYPEPTIDE 4"/>
    <property type="match status" value="1"/>
</dbReference>
<protein>
    <submittedName>
        <fullName evidence="2">Cytochrome P450, family 706, subfamily A, polypeptide 7</fullName>
    </submittedName>
</protein>
<sequence>MSALILLAIPRFLYIFFVRHKPIRPTRQAMAHQPLPPAGPPLVGNLPFLDPELHTYFSALAQTYGPILTPQLGNKIGIVITFPAAALEDHDVAGREAARHRLDPVWPQVADVEEGLRPRNAQQRHARLRLHPPPARVPADDELHLQSGRVGSRINIGEQMLLTVLHVITSTLWGGTVKDEERGRLGRSSVRQ</sequence>
<proteinExistence type="predicted"/>
<feature type="chain" id="PRO_5029637075" evidence="1">
    <location>
        <begin position="16"/>
        <end position="192"/>
    </location>
</feature>
<dbReference type="Proteomes" id="UP000585474">
    <property type="component" value="Unassembled WGS sequence"/>
</dbReference>
<dbReference type="OrthoDB" id="2789670at2759"/>
<gene>
    <name evidence="2" type="ORF">Acr_14g0008370</name>
</gene>
<name>A0A7J0FR58_9ERIC</name>
<reference evidence="2 3" key="1">
    <citation type="submission" date="2019-07" db="EMBL/GenBank/DDBJ databases">
        <title>De Novo Assembly of kiwifruit Actinidia rufa.</title>
        <authorList>
            <person name="Sugita-Konishi S."/>
            <person name="Sato K."/>
            <person name="Mori E."/>
            <person name="Abe Y."/>
            <person name="Kisaki G."/>
            <person name="Hamano K."/>
            <person name="Suezawa K."/>
            <person name="Otani M."/>
            <person name="Fukuda T."/>
            <person name="Manabe T."/>
            <person name="Gomi K."/>
            <person name="Tabuchi M."/>
            <person name="Akimitsu K."/>
            <person name="Kataoka I."/>
        </authorList>
    </citation>
    <scope>NUCLEOTIDE SEQUENCE [LARGE SCALE GENOMIC DNA]</scope>
    <source>
        <strain evidence="3">cv. Fuchu</strain>
    </source>
</reference>
<dbReference type="GO" id="GO:0004497">
    <property type="term" value="F:monooxygenase activity"/>
    <property type="evidence" value="ECO:0007669"/>
    <property type="project" value="InterPro"/>
</dbReference>
<dbReference type="GO" id="GO:0005506">
    <property type="term" value="F:iron ion binding"/>
    <property type="evidence" value="ECO:0007669"/>
    <property type="project" value="InterPro"/>
</dbReference>
<accession>A0A7J0FR58</accession>
<comment type="caution">
    <text evidence="2">The sequence shown here is derived from an EMBL/GenBank/DDBJ whole genome shotgun (WGS) entry which is preliminary data.</text>
</comment>
<dbReference type="AlphaFoldDB" id="A0A7J0FR58"/>
<dbReference type="PANTHER" id="PTHR47951">
    <property type="entry name" value="OS08G0547900 PROTEIN"/>
    <property type="match status" value="1"/>
</dbReference>
<evidence type="ECO:0000313" key="2">
    <source>
        <dbReference type="EMBL" id="GFZ01202.1"/>
    </source>
</evidence>
<dbReference type="SUPFAM" id="SSF48264">
    <property type="entry name" value="Cytochrome P450"/>
    <property type="match status" value="1"/>
</dbReference>
<evidence type="ECO:0000313" key="3">
    <source>
        <dbReference type="Proteomes" id="UP000585474"/>
    </source>
</evidence>
<keyword evidence="1" id="KW-0732">Signal</keyword>
<dbReference type="GO" id="GO:0020037">
    <property type="term" value="F:heme binding"/>
    <property type="evidence" value="ECO:0007669"/>
    <property type="project" value="InterPro"/>
</dbReference>
<dbReference type="InterPro" id="IPR036396">
    <property type="entry name" value="Cyt_P450_sf"/>
</dbReference>
<dbReference type="Gene3D" id="1.10.630.10">
    <property type="entry name" value="Cytochrome P450"/>
    <property type="match status" value="1"/>
</dbReference>
<evidence type="ECO:0000256" key="1">
    <source>
        <dbReference type="SAM" id="SignalP"/>
    </source>
</evidence>